<reference evidence="1" key="1">
    <citation type="journal article" date="2018" name="Nat. Commun.">
        <title>Diversity and evolution of the emerging Pandoraviridae family.</title>
        <authorList>
            <person name="Legendre M."/>
            <person name="Fabre E."/>
            <person name="Poirot O."/>
            <person name="Jeudy S."/>
            <person name="Lartigue A."/>
            <person name="Alempic J.M."/>
            <person name="Beucher L."/>
            <person name="Philippe N."/>
            <person name="Bertaux L."/>
            <person name="Christo-Foroux E."/>
            <person name="Labadie K."/>
            <person name="Coute Y."/>
            <person name="Abergel C."/>
            <person name="Claverie J.M."/>
        </authorList>
    </citation>
    <scope>NUCLEOTIDE SEQUENCE [LARGE SCALE GENOMIC DNA]</scope>
    <source>
        <strain evidence="1">Neocaledonia</strain>
    </source>
</reference>
<accession>A0A2U7UDF6</accession>
<dbReference type="KEGG" id="vg:36843179"/>
<proteinExistence type="predicted"/>
<gene>
    <name evidence="1" type="ORF">pneo_cds_859</name>
</gene>
<organism evidence="1">
    <name type="scientific">Pandoravirus neocaledonia</name>
    <dbReference type="NCBI Taxonomy" id="2107708"/>
    <lineage>
        <taxon>Viruses</taxon>
        <taxon>Pandoravirus</taxon>
    </lineage>
</organism>
<protein>
    <submittedName>
        <fullName evidence="1">Uncharacterized protein</fullName>
    </submittedName>
</protein>
<name>A0A2U7UDF6_9VIRU</name>
<dbReference type="GeneID" id="36843179"/>
<evidence type="ECO:0000313" key="1">
    <source>
        <dbReference type="EMBL" id="AVK76466.1"/>
    </source>
</evidence>
<dbReference type="Proteomes" id="UP000249287">
    <property type="component" value="Segment"/>
</dbReference>
<dbReference type="EMBL" id="MG011690">
    <property type="protein sequence ID" value="AVK76466.1"/>
    <property type="molecule type" value="Genomic_DNA"/>
</dbReference>
<dbReference type="RefSeq" id="YP_009482469.1">
    <property type="nucleotide sequence ID" value="NC_037666.1"/>
</dbReference>
<sequence>MAARLHPTLANGATGINTPANLCALMDDLDRAGASNRFPSAMHASMVHDDGSRVTGWWATEGGYVQGTIEAPDGSRFHGTADERHGLEGTLTMSGAGCSWVFASQAARTWVDAVMLKTGTPPVKPRGDLGGSRVVGIDGRWDRFGAGGGTLLCADGTRRSAKWTRWLTVVVVSRERHPARPTDIVQQ</sequence>